<dbReference type="FunFam" id="1.10.510.10:FF:000530">
    <property type="entry name" value="probable receptor-like protein kinase At5g59700"/>
    <property type="match status" value="1"/>
</dbReference>
<dbReference type="InterPro" id="IPR043891">
    <property type="entry name" value="SPARK"/>
</dbReference>
<name>A0AAV3QBQ0_LITER</name>
<evidence type="ECO:0000313" key="3">
    <source>
        <dbReference type="EMBL" id="GAA0160666.1"/>
    </source>
</evidence>
<proteinExistence type="predicted"/>
<reference evidence="3 4" key="1">
    <citation type="submission" date="2024-01" db="EMBL/GenBank/DDBJ databases">
        <title>The complete chloroplast genome sequence of Lithospermum erythrorhizon: insights into the phylogenetic relationship among Boraginaceae species and the maternal lineages of purple gromwells.</title>
        <authorList>
            <person name="Okada T."/>
            <person name="Watanabe K."/>
        </authorList>
    </citation>
    <scope>NUCLEOTIDE SEQUENCE [LARGE SCALE GENOMIC DNA]</scope>
</reference>
<dbReference type="Gene3D" id="1.10.510.10">
    <property type="entry name" value="Transferase(Phosphotransferase) domain 1"/>
    <property type="match status" value="1"/>
</dbReference>
<dbReference type="Gene3D" id="3.30.200.20">
    <property type="entry name" value="Phosphorylase Kinase, domain 1"/>
    <property type="match status" value="1"/>
</dbReference>
<protein>
    <recommendedName>
        <fullName evidence="2">Protein kinase domain-containing protein</fullName>
    </recommendedName>
</protein>
<dbReference type="InterPro" id="IPR000719">
    <property type="entry name" value="Prot_kinase_dom"/>
</dbReference>
<sequence>MLSTNLKLDNFIISLVTLYIFGFAMLLVSGDKCVLNINFSSSGNITKCASGDWNGFLYNECCKVPFKDYLQALSRWNNPNGKLFLNSTQQKDCLSLQWSSDVHLSTCGIEKLTSGAGGCSDYSATDVGNKLDNQRRILDEDCKLLGSNRGFEESCSPCLKRWEEMRSVSNNVNGFDYSEADICRFSVLISLVREKNDEKWIQDVFTCLGESSFSLEDTEQPSGKSPKYRRGLYLLICAIVAVAVIVAILSWILYKKSTKDNIKNVKEVSMHSFSVVHTFQGITIKEVHSATANLSPSNYIGQGIAGKVYRGVLSDGRDVAIKHIINDRQMETFVREVTSLSHVRHPNLVELLGHCEGIDECFLVYELCHNGNLSEWLFGKEKILSWIQRLDVAIDCAKGLWFLHTYPAGCIVHRDIKPTNILISTDFQAKLSDFGLSKVLNIDQSFVSSEVRGTFGYVDPEYRKNRRVNSSGDVYSFGIVLLQLLSGQRVINIDMSRPMPLDKMAKMLTKNGKVADFADPKLNGNYSIEAFELVFKVALSCTGLKRLRPSMEQVFYELKMALDIST</sequence>
<dbReference type="GO" id="GO:0004672">
    <property type="term" value="F:protein kinase activity"/>
    <property type="evidence" value="ECO:0007669"/>
    <property type="project" value="InterPro"/>
</dbReference>
<evidence type="ECO:0000313" key="4">
    <source>
        <dbReference type="Proteomes" id="UP001454036"/>
    </source>
</evidence>
<keyword evidence="4" id="KW-1185">Reference proteome</keyword>
<dbReference type="Pfam" id="PF19160">
    <property type="entry name" value="SPARK"/>
    <property type="match status" value="1"/>
</dbReference>
<dbReference type="PROSITE" id="PS50011">
    <property type="entry name" value="PROTEIN_KINASE_DOM"/>
    <property type="match status" value="1"/>
</dbReference>
<keyword evidence="1" id="KW-1133">Transmembrane helix</keyword>
<dbReference type="Pfam" id="PF00069">
    <property type="entry name" value="Pkinase"/>
    <property type="match status" value="1"/>
</dbReference>
<dbReference type="AlphaFoldDB" id="A0AAV3QBQ0"/>
<feature type="transmembrane region" description="Helical" evidence="1">
    <location>
        <begin position="232"/>
        <end position="254"/>
    </location>
</feature>
<keyword evidence="1" id="KW-0812">Transmembrane</keyword>
<comment type="caution">
    <text evidence="3">The sequence shown here is derived from an EMBL/GenBank/DDBJ whole genome shotgun (WGS) entry which is preliminary data.</text>
</comment>
<dbReference type="SMART" id="SM00220">
    <property type="entry name" value="S_TKc"/>
    <property type="match status" value="1"/>
</dbReference>
<dbReference type="PANTHER" id="PTHR48055:SF9">
    <property type="entry name" value="PROTEIN KINASE DOMAIN-CONTAINING PROTEIN"/>
    <property type="match status" value="1"/>
</dbReference>
<organism evidence="3 4">
    <name type="scientific">Lithospermum erythrorhizon</name>
    <name type="common">Purple gromwell</name>
    <name type="synonym">Lithospermum officinale var. erythrorhizon</name>
    <dbReference type="NCBI Taxonomy" id="34254"/>
    <lineage>
        <taxon>Eukaryota</taxon>
        <taxon>Viridiplantae</taxon>
        <taxon>Streptophyta</taxon>
        <taxon>Embryophyta</taxon>
        <taxon>Tracheophyta</taxon>
        <taxon>Spermatophyta</taxon>
        <taxon>Magnoliopsida</taxon>
        <taxon>eudicotyledons</taxon>
        <taxon>Gunneridae</taxon>
        <taxon>Pentapetalae</taxon>
        <taxon>asterids</taxon>
        <taxon>lamiids</taxon>
        <taxon>Boraginales</taxon>
        <taxon>Boraginaceae</taxon>
        <taxon>Boraginoideae</taxon>
        <taxon>Lithospermeae</taxon>
        <taxon>Lithospermum</taxon>
    </lineage>
</organism>
<evidence type="ECO:0000256" key="1">
    <source>
        <dbReference type="SAM" id="Phobius"/>
    </source>
</evidence>
<feature type="transmembrane region" description="Helical" evidence="1">
    <location>
        <begin position="12"/>
        <end position="30"/>
    </location>
</feature>
<dbReference type="InterPro" id="IPR051564">
    <property type="entry name" value="LRR_receptor-like_kinase"/>
</dbReference>
<dbReference type="InterPro" id="IPR011009">
    <property type="entry name" value="Kinase-like_dom_sf"/>
</dbReference>
<dbReference type="InterPro" id="IPR008271">
    <property type="entry name" value="Ser/Thr_kinase_AS"/>
</dbReference>
<dbReference type="PROSITE" id="PS00108">
    <property type="entry name" value="PROTEIN_KINASE_ST"/>
    <property type="match status" value="1"/>
</dbReference>
<dbReference type="GO" id="GO:0005524">
    <property type="term" value="F:ATP binding"/>
    <property type="evidence" value="ECO:0007669"/>
    <property type="project" value="InterPro"/>
</dbReference>
<evidence type="ECO:0000259" key="2">
    <source>
        <dbReference type="PROSITE" id="PS50011"/>
    </source>
</evidence>
<dbReference type="Proteomes" id="UP001454036">
    <property type="component" value="Unassembled WGS sequence"/>
</dbReference>
<dbReference type="PANTHER" id="PTHR48055">
    <property type="entry name" value="LEUCINE-RICH REPEAT RECEPTOR PROTEIN KINASE EMS1"/>
    <property type="match status" value="1"/>
</dbReference>
<dbReference type="GO" id="GO:0016020">
    <property type="term" value="C:membrane"/>
    <property type="evidence" value="ECO:0007669"/>
    <property type="project" value="TreeGrafter"/>
</dbReference>
<feature type="domain" description="Protein kinase" evidence="2">
    <location>
        <begin position="294"/>
        <end position="562"/>
    </location>
</feature>
<dbReference type="SUPFAM" id="SSF56112">
    <property type="entry name" value="Protein kinase-like (PK-like)"/>
    <property type="match status" value="1"/>
</dbReference>
<accession>A0AAV3QBQ0</accession>
<gene>
    <name evidence="3" type="ORF">LIER_17167</name>
</gene>
<keyword evidence="1" id="KW-0472">Membrane</keyword>
<dbReference type="EMBL" id="BAABME010003953">
    <property type="protein sequence ID" value="GAA0160666.1"/>
    <property type="molecule type" value="Genomic_DNA"/>
</dbReference>